<keyword evidence="2" id="KW-1185">Reference proteome</keyword>
<evidence type="ECO:0000313" key="2">
    <source>
        <dbReference type="Proteomes" id="UP000308600"/>
    </source>
</evidence>
<protein>
    <submittedName>
        <fullName evidence="1">Uncharacterized protein</fullName>
    </submittedName>
</protein>
<dbReference type="EMBL" id="ML208324">
    <property type="protein sequence ID" value="TFK69780.1"/>
    <property type="molecule type" value="Genomic_DNA"/>
</dbReference>
<proteinExistence type="predicted"/>
<evidence type="ECO:0000313" key="1">
    <source>
        <dbReference type="EMBL" id="TFK69780.1"/>
    </source>
</evidence>
<name>A0ACD3AVM9_9AGAR</name>
<gene>
    <name evidence="1" type="ORF">BDN72DRAFT_586070</name>
</gene>
<accession>A0ACD3AVM9</accession>
<organism evidence="1 2">
    <name type="scientific">Pluteus cervinus</name>
    <dbReference type="NCBI Taxonomy" id="181527"/>
    <lineage>
        <taxon>Eukaryota</taxon>
        <taxon>Fungi</taxon>
        <taxon>Dikarya</taxon>
        <taxon>Basidiomycota</taxon>
        <taxon>Agaricomycotina</taxon>
        <taxon>Agaricomycetes</taxon>
        <taxon>Agaricomycetidae</taxon>
        <taxon>Agaricales</taxon>
        <taxon>Pluteineae</taxon>
        <taxon>Pluteaceae</taxon>
        <taxon>Pluteus</taxon>
    </lineage>
</organism>
<reference evidence="1 2" key="1">
    <citation type="journal article" date="2019" name="Nat. Ecol. Evol.">
        <title>Megaphylogeny resolves global patterns of mushroom evolution.</title>
        <authorList>
            <person name="Varga T."/>
            <person name="Krizsan K."/>
            <person name="Foldi C."/>
            <person name="Dima B."/>
            <person name="Sanchez-Garcia M."/>
            <person name="Sanchez-Ramirez S."/>
            <person name="Szollosi G.J."/>
            <person name="Szarkandi J.G."/>
            <person name="Papp V."/>
            <person name="Albert L."/>
            <person name="Andreopoulos W."/>
            <person name="Angelini C."/>
            <person name="Antonin V."/>
            <person name="Barry K.W."/>
            <person name="Bougher N.L."/>
            <person name="Buchanan P."/>
            <person name="Buyck B."/>
            <person name="Bense V."/>
            <person name="Catcheside P."/>
            <person name="Chovatia M."/>
            <person name="Cooper J."/>
            <person name="Damon W."/>
            <person name="Desjardin D."/>
            <person name="Finy P."/>
            <person name="Geml J."/>
            <person name="Haridas S."/>
            <person name="Hughes K."/>
            <person name="Justo A."/>
            <person name="Karasinski D."/>
            <person name="Kautmanova I."/>
            <person name="Kiss B."/>
            <person name="Kocsube S."/>
            <person name="Kotiranta H."/>
            <person name="LaButti K.M."/>
            <person name="Lechner B.E."/>
            <person name="Liimatainen K."/>
            <person name="Lipzen A."/>
            <person name="Lukacs Z."/>
            <person name="Mihaltcheva S."/>
            <person name="Morgado L.N."/>
            <person name="Niskanen T."/>
            <person name="Noordeloos M.E."/>
            <person name="Ohm R.A."/>
            <person name="Ortiz-Santana B."/>
            <person name="Ovrebo C."/>
            <person name="Racz N."/>
            <person name="Riley R."/>
            <person name="Savchenko A."/>
            <person name="Shiryaev A."/>
            <person name="Soop K."/>
            <person name="Spirin V."/>
            <person name="Szebenyi C."/>
            <person name="Tomsovsky M."/>
            <person name="Tulloss R.E."/>
            <person name="Uehling J."/>
            <person name="Grigoriev I.V."/>
            <person name="Vagvolgyi C."/>
            <person name="Papp T."/>
            <person name="Martin F.M."/>
            <person name="Miettinen O."/>
            <person name="Hibbett D.S."/>
            <person name="Nagy L.G."/>
        </authorList>
    </citation>
    <scope>NUCLEOTIDE SEQUENCE [LARGE SCALE GENOMIC DNA]</scope>
    <source>
        <strain evidence="1 2">NL-1719</strain>
    </source>
</reference>
<dbReference type="Proteomes" id="UP000308600">
    <property type="component" value="Unassembled WGS sequence"/>
</dbReference>
<sequence>MCSLIPDKGALSRYQRYYRQNLAQILTDIYEKEWQKEQPSPANPLKIEIDLVQDLISVACLRWVCDHLCGSGDFINIKTMEPKKLQQVFEQLNSLYAFASGMVDSSAAWEARENAIQTIEGLKKQIDQKLPPRERGMGIREAMNERFGSSWQRWSRVYTELLHPQGRQVQPEVQTFLHRIFRLSTSIKIDDLLFTDHHLQEMRTRMFEQHRNEKPYNLNLPSVARHVLASRIQAHVDDDIDRIRMISNVCGLVILASSKLAHVYTFAKNMKRNGKK</sequence>